<name>A0A926IC87_9FIRM</name>
<proteinExistence type="predicted"/>
<dbReference type="Proteomes" id="UP000660861">
    <property type="component" value="Unassembled WGS sequence"/>
</dbReference>
<gene>
    <name evidence="1" type="ORF">H8709_08445</name>
</gene>
<dbReference type="AlphaFoldDB" id="A0A926IC87"/>
<keyword evidence="2" id="KW-1185">Reference proteome</keyword>
<evidence type="ECO:0000313" key="2">
    <source>
        <dbReference type="Proteomes" id="UP000660861"/>
    </source>
</evidence>
<reference evidence="1" key="1">
    <citation type="submission" date="2020-08" db="EMBL/GenBank/DDBJ databases">
        <title>Genome public.</title>
        <authorList>
            <person name="Liu C."/>
            <person name="Sun Q."/>
        </authorList>
    </citation>
    <scope>NUCLEOTIDE SEQUENCE</scope>
    <source>
        <strain evidence="1">NSJ-54</strain>
    </source>
</reference>
<dbReference type="CDD" id="cd10451">
    <property type="entry name" value="GIY-YIG_LuxR_like"/>
    <property type="match status" value="1"/>
</dbReference>
<dbReference type="InterPro" id="IPR035901">
    <property type="entry name" value="GIY-YIG_endonuc_sf"/>
</dbReference>
<organism evidence="1 2">
    <name type="scientific">Zongyangia hominis</name>
    <dbReference type="NCBI Taxonomy" id="2763677"/>
    <lineage>
        <taxon>Bacteria</taxon>
        <taxon>Bacillati</taxon>
        <taxon>Bacillota</taxon>
        <taxon>Clostridia</taxon>
        <taxon>Eubacteriales</taxon>
        <taxon>Oscillospiraceae</taxon>
        <taxon>Zongyangia</taxon>
    </lineage>
</organism>
<evidence type="ECO:0000313" key="1">
    <source>
        <dbReference type="EMBL" id="MBC8570855.1"/>
    </source>
</evidence>
<accession>A0A926IC87</accession>
<protein>
    <submittedName>
        <fullName evidence="1">GIY-YIG nuclease family protein</fullName>
    </submittedName>
</protein>
<dbReference type="Gene3D" id="3.40.1440.10">
    <property type="entry name" value="GIY-YIG endonuclease"/>
    <property type="match status" value="1"/>
</dbReference>
<sequence>MDVDKDKREKIRAYKERRLEGGVFAIRNKENGRLLLSWTTELKGSENRFQFAQMTGSCIDRKIAGDWKNMGREVFVFEVLDTLQQKEGQTPEEFKEDVEALYELWLEKTDSALLY</sequence>
<dbReference type="EMBL" id="JACRTC010000005">
    <property type="protein sequence ID" value="MBC8570855.1"/>
    <property type="molecule type" value="Genomic_DNA"/>
</dbReference>
<comment type="caution">
    <text evidence="1">The sequence shown here is derived from an EMBL/GenBank/DDBJ whole genome shotgun (WGS) entry which is preliminary data.</text>
</comment>
<dbReference type="RefSeq" id="WP_262397948.1">
    <property type="nucleotide sequence ID" value="NZ_JACRTC010000005.1"/>
</dbReference>